<protein>
    <submittedName>
        <fullName evidence="2">Nuclear transport factor 2 family protein</fullName>
    </submittedName>
</protein>
<feature type="domain" description="DUF4440" evidence="1">
    <location>
        <begin position="9"/>
        <end position="112"/>
    </location>
</feature>
<dbReference type="InterPro" id="IPR027843">
    <property type="entry name" value="DUF4440"/>
</dbReference>
<sequence length="126" mass="14508">MTVNLQDEITALELALLKPEVRRSRSELNRLISDDFLEFVGSGRRFGKAEVLERLPQETPPEFSARDFELRRLGDQVVQLIYKSTMLKAGSGQTSYSLRSSLWRRSGDSWQMLFHQGTLCPPFDEE</sequence>
<dbReference type="AlphaFoldDB" id="A0AAE9Z8P2"/>
<dbReference type="Proteomes" id="UP000032352">
    <property type="component" value="Chromosome"/>
</dbReference>
<organism evidence="2 3">
    <name type="scientific">Thalassomonas viridans</name>
    <dbReference type="NCBI Taxonomy" id="137584"/>
    <lineage>
        <taxon>Bacteria</taxon>
        <taxon>Pseudomonadati</taxon>
        <taxon>Pseudomonadota</taxon>
        <taxon>Gammaproteobacteria</taxon>
        <taxon>Alteromonadales</taxon>
        <taxon>Colwelliaceae</taxon>
        <taxon>Thalassomonas</taxon>
    </lineage>
</organism>
<dbReference type="Gene3D" id="3.10.450.50">
    <property type="match status" value="1"/>
</dbReference>
<evidence type="ECO:0000313" key="2">
    <source>
        <dbReference type="EMBL" id="WDE08199.1"/>
    </source>
</evidence>
<proteinExistence type="predicted"/>
<accession>A0AAE9Z8P2</accession>
<dbReference type="KEGG" id="tvd:SG34_009590"/>
<gene>
    <name evidence="2" type="ORF">SG34_009590</name>
</gene>
<reference evidence="2 3" key="2">
    <citation type="journal article" date="2022" name="Mar. Drugs">
        <title>Bioassay-Guided Fractionation Leads to the Detection of Cholic Acid Generated by the Rare Thalassomonas sp.</title>
        <authorList>
            <person name="Pheiffer F."/>
            <person name="Schneider Y.K."/>
            <person name="Hansen E.H."/>
            <person name="Andersen J.H."/>
            <person name="Isaksson J."/>
            <person name="Busche T."/>
            <person name="R C."/>
            <person name="Kalinowski J."/>
            <person name="Zyl L.V."/>
            <person name="Trindade M."/>
        </authorList>
    </citation>
    <scope>NUCLEOTIDE SEQUENCE [LARGE SCALE GENOMIC DNA]</scope>
    <source>
        <strain evidence="2 3">XOM25</strain>
    </source>
</reference>
<reference evidence="2 3" key="1">
    <citation type="journal article" date="2015" name="Genome Announc.">
        <title>Draft Genome Sequences of Marine Isolates of Thalassomonas viridans and Thalassomonas actiniarum.</title>
        <authorList>
            <person name="Olonade I."/>
            <person name="van Zyl L.J."/>
            <person name="Trindade M."/>
        </authorList>
    </citation>
    <scope>NUCLEOTIDE SEQUENCE [LARGE SCALE GENOMIC DNA]</scope>
    <source>
        <strain evidence="2 3">XOM25</strain>
    </source>
</reference>
<evidence type="ECO:0000259" key="1">
    <source>
        <dbReference type="Pfam" id="PF14534"/>
    </source>
</evidence>
<dbReference type="InterPro" id="IPR032710">
    <property type="entry name" value="NTF2-like_dom_sf"/>
</dbReference>
<evidence type="ECO:0000313" key="3">
    <source>
        <dbReference type="Proteomes" id="UP000032352"/>
    </source>
</evidence>
<name>A0AAE9Z8P2_9GAMM</name>
<dbReference type="EMBL" id="CP059733">
    <property type="protein sequence ID" value="WDE08199.1"/>
    <property type="molecule type" value="Genomic_DNA"/>
</dbReference>
<dbReference type="Pfam" id="PF14534">
    <property type="entry name" value="DUF4440"/>
    <property type="match status" value="1"/>
</dbReference>
<dbReference type="SUPFAM" id="SSF54427">
    <property type="entry name" value="NTF2-like"/>
    <property type="match status" value="1"/>
</dbReference>
<keyword evidence="3" id="KW-1185">Reference proteome</keyword>